<reference evidence="3 4" key="1">
    <citation type="submission" date="2020-08" db="EMBL/GenBank/DDBJ databases">
        <title>Genomic Encyclopedia of Type Strains, Phase IV (KMG-IV): sequencing the most valuable type-strain genomes for metagenomic binning, comparative biology and taxonomic classification.</title>
        <authorList>
            <person name="Goeker M."/>
        </authorList>
    </citation>
    <scope>NUCLEOTIDE SEQUENCE [LARGE SCALE GENOMIC DNA]</scope>
    <source>
        <strain evidence="3 4">DSM 100039</strain>
    </source>
</reference>
<keyword evidence="4" id="KW-1185">Reference proteome</keyword>
<dbReference type="Pfam" id="PF07978">
    <property type="entry name" value="NIPSNAP"/>
    <property type="match status" value="1"/>
</dbReference>
<sequence length="282" mass="30983">MNLPLNATPQPAVLASPVVELRQYTLKPGKRDTLIDIFDGRLIEGQEDVGMTIIGQFRDLDRPDMFVWMRGFDGMDARRDALTAFYGGPVWAAHSNPANATMIDSDDVLLLKPAWPGAGFDLSGTLRAGFTADKKSSRNKPLSAIVVTQIHHLRPGAEGIFANRFETEMAPLMTAPGARLFAAFVTEHAENSFPRLPVRASENVFISVMGFDSQQTHARLDATLAGSPAWQAFWQAARQDLTRPTETLRLSPTSRSRLGHQFDSNGAEAQQDVPPARPLFGR</sequence>
<evidence type="ECO:0000256" key="1">
    <source>
        <dbReference type="SAM" id="MobiDB-lite"/>
    </source>
</evidence>
<accession>A0A841PH40</accession>
<feature type="region of interest" description="Disordered" evidence="1">
    <location>
        <begin position="244"/>
        <end position="282"/>
    </location>
</feature>
<gene>
    <name evidence="3" type="ORF">HNQ71_000559</name>
</gene>
<dbReference type="InterPro" id="IPR012577">
    <property type="entry name" value="NIPSNAP"/>
</dbReference>
<dbReference type="Gene3D" id="3.30.70.100">
    <property type="match status" value="2"/>
</dbReference>
<protein>
    <submittedName>
        <fullName evidence="3">Heme-degrading monooxygenase HmoA</fullName>
    </submittedName>
</protein>
<dbReference type="EMBL" id="JACHEF010000001">
    <property type="protein sequence ID" value="MBB6407915.1"/>
    <property type="molecule type" value="Genomic_DNA"/>
</dbReference>
<dbReference type="InterPro" id="IPR011008">
    <property type="entry name" value="Dimeric_a/b-barrel"/>
</dbReference>
<evidence type="ECO:0000259" key="2">
    <source>
        <dbReference type="Pfam" id="PF07978"/>
    </source>
</evidence>
<comment type="caution">
    <text evidence="3">The sequence shown here is derived from an EMBL/GenBank/DDBJ whole genome shotgun (WGS) entry which is preliminary data.</text>
</comment>
<evidence type="ECO:0000313" key="3">
    <source>
        <dbReference type="EMBL" id="MBB6407915.1"/>
    </source>
</evidence>
<dbReference type="GO" id="GO:0004497">
    <property type="term" value="F:monooxygenase activity"/>
    <property type="evidence" value="ECO:0007669"/>
    <property type="project" value="UniProtKB-KW"/>
</dbReference>
<organism evidence="3 4">
    <name type="scientific">Mesorhizobium sangaii</name>
    <dbReference type="NCBI Taxonomy" id="505389"/>
    <lineage>
        <taxon>Bacteria</taxon>
        <taxon>Pseudomonadati</taxon>
        <taxon>Pseudomonadota</taxon>
        <taxon>Alphaproteobacteria</taxon>
        <taxon>Hyphomicrobiales</taxon>
        <taxon>Phyllobacteriaceae</taxon>
        <taxon>Mesorhizobium</taxon>
    </lineage>
</organism>
<keyword evidence="3" id="KW-0503">Monooxygenase</keyword>
<name>A0A841PH40_9HYPH</name>
<evidence type="ECO:0000313" key="4">
    <source>
        <dbReference type="Proteomes" id="UP000556329"/>
    </source>
</evidence>
<keyword evidence="3" id="KW-0560">Oxidoreductase</keyword>
<dbReference type="Proteomes" id="UP000556329">
    <property type="component" value="Unassembled WGS sequence"/>
</dbReference>
<feature type="domain" description="NIPSNAP" evidence="2">
    <location>
        <begin position="19"/>
        <end position="114"/>
    </location>
</feature>
<dbReference type="AlphaFoldDB" id="A0A841PH40"/>
<dbReference type="SUPFAM" id="SSF54909">
    <property type="entry name" value="Dimeric alpha+beta barrel"/>
    <property type="match status" value="2"/>
</dbReference>
<dbReference type="RefSeq" id="WP_184871066.1">
    <property type="nucleotide sequence ID" value="NZ_JACHEF010000001.1"/>
</dbReference>
<proteinExistence type="predicted"/>
<feature type="compositionally biased region" description="Polar residues" evidence="1">
    <location>
        <begin position="244"/>
        <end position="268"/>
    </location>
</feature>